<dbReference type="Proteomes" id="UP000233551">
    <property type="component" value="Unassembled WGS sequence"/>
</dbReference>
<comment type="caution">
    <text evidence="2">The sequence shown here is derived from an EMBL/GenBank/DDBJ whole genome shotgun (WGS) entry which is preliminary data.</text>
</comment>
<proteinExistence type="predicted"/>
<organism evidence="2 3">
    <name type="scientific">Punica granatum</name>
    <name type="common">Pomegranate</name>
    <dbReference type="NCBI Taxonomy" id="22663"/>
    <lineage>
        <taxon>Eukaryota</taxon>
        <taxon>Viridiplantae</taxon>
        <taxon>Streptophyta</taxon>
        <taxon>Embryophyta</taxon>
        <taxon>Tracheophyta</taxon>
        <taxon>Spermatophyta</taxon>
        <taxon>Magnoliopsida</taxon>
        <taxon>eudicotyledons</taxon>
        <taxon>Gunneridae</taxon>
        <taxon>Pentapetalae</taxon>
        <taxon>rosids</taxon>
        <taxon>malvids</taxon>
        <taxon>Myrtales</taxon>
        <taxon>Lythraceae</taxon>
        <taxon>Punica</taxon>
    </lineage>
</organism>
<gene>
    <name evidence="2" type="ORF">CRG98_011617</name>
</gene>
<dbReference type="AlphaFoldDB" id="A0A2I0KHT3"/>
<dbReference type="EMBL" id="PGOL01000571">
    <property type="protein sequence ID" value="PKI68021.1"/>
    <property type="molecule type" value="Genomic_DNA"/>
</dbReference>
<feature type="compositionally biased region" description="Basic residues" evidence="1">
    <location>
        <begin position="1"/>
        <end position="10"/>
    </location>
</feature>
<reference evidence="2 3" key="1">
    <citation type="submission" date="2017-11" db="EMBL/GenBank/DDBJ databases">
        <title>De-novo sequencing of pomegranate (Punica granatum L.) genome.</title>
        <authorList>
            <person name="Akparov Z."/>
            <person name="Amiraslanov A."/>
            <person name="Hajiyeva S."/>
            <person name="Abbasov M."/>
            <person name="Kaur K."/>
            <person name="Hamwieh A."/>
            <person name="Solovyev V."/>
            <person name="Salamov A."/>
            <person name="Braich B."/>
            <person name="Kosarev P."/>
            <person name="Mahmoud A."/>
            <person name="Hajiyev E."/>
            <person name="Babayeva S."/>
            <person name="Izzatullayeva V."/>
            <person name="Mammadov A."/>
            <person name="Mammadov A."/>
            <person name="Sharifova S."/>
            <person name="Ojaghi J."/>
            <person name="Eynullazada K."/>
            <person name="Bayramov B."/>
            <person name="Abdulazimova A."/>
            <person name="Shahmuradov I."/>
        </authorList>
    </citation>
    <scope>NUCLEOTIDE SEQUENCE [LARGE SCALE GENOMIC DNA]</scope>
    <source>
        <strain evidence="3">cv. AG2017</strain>
        <tissue evidence="2">Leaf</tissue>
    </source>
</reference>
<evidence type="ECO:0000313" key="3">
    <source>
        <dbReference type="Proteomes" id="UP000233551"/>
    </source>
</evidence>
<evidence type="ECO:0000313" key="2">
    <source>
        <dbReference type="EMBL" id="PKI68021.1"/>
    </source>
</evidence>
<protein>
    <submittedName>
        <fullName evidence="2">Uncharacterized protein</fullName>
    </submittedName>
</protein>
<sequence>MGVKGGRSRGRGQGESRQVEGEDGSGDDEQWRWKKKTMNSEHGMNLRLLRLPVHTHDLKCFDHPNPRDVDKLRTDNIALVLKNNFEKDETTRCGATTACNRCRPIP</sequence>
<feature type="region of interest" description="Disordered" evidence="1">
    <location>
        <begin position="1"/>
        <end position="31"/>
    </location>
</feature>
<evidence type="ECO:0000256" key="1">
    <source>
        <dbReference type="SAM" id="MobiDB-lite"/>
    </source>
</evidence>
<name>A0A2I0KHT3_PUNGR</name>
<accession>A0A2I0KHT3</accession>
<keyword evidence="3" id="KW-1185">Reference proteome</keyword>